<keyword evidence="16" id="KW-0496">Mitochondrion</keyword>
<keyword evidence="9" id="KW-0819">tRNA processing</keyword>
<evidence type="ECO:0000256" key="6">
    <source>
        <dbReference type="ARBA" id="ARBA00012477"/>
    </source>
</evidence>
<feature type="compositionally biased region" description="Low complexity" evidence="24">
    <location>
        <begin position="271"/>
        <end position="289"/>
    </location>
</feature>
<dbReference type="Pfam" id="PF23023">
    <property type="entry name" value="Anti-Pycsar_Apyc1"/>
    <property type="match status" value="1"/>
</dbReference>
<evidence type="ECO:0000256" key="10">
    <source>
        <dbReference type="ARBA" id="ARBA00022722"/>
    </source>
</evidence>
<evidence type="ECO:0000256" key="9">
    <source>
        <dbReference type="ARBA" id="ARBA00022694"/>
    </source>
</evidence>
<evidence type="ECO:0000256" key="5">
    <source>
        <dbReference type="ARBA" id="ARBA00007823"/>
    </source>
</evidence>
<dbReference type="AlphaFoldDB" id="A0ABD2N4G9"/>
<dbReference type="FunFam" id="3.60.15.10:FF:000014">
    <property type="entry name" value="Zinc phosphodiesterase ELAC protein 2"/>
    <property type="match status" value="1"/>
</dbReference>
<comment type="function">
    <text evidence="22">Zinc phosphodiesterase, which displays mitochondrial tRNA 3'-processing endonuclease activity. Involved in tRNA maturation, by removing a 3'-trailer from precursor tRNA. Associates with mitochondrial DNA complexes at the nucleoids to initiate RNA processing and ribosome assembly.</text>
</comment>
<dbReference type="Pfam" id="PF13691">
    <property type="entry name" value="Lactamase_B_4"/>
    <property type="match status" value="1"/>
</dbReference>
<comment type="catalytic activity">
    <reaction evidence="1">
        <text>Endonucleolytic cleavage of RNA, removing extra 3' nucleotides from tRNA precursor, generating 3' termini of tRNAs. A 3'-hydroxy group is left at the tRNA terminus and a 5'-phosphoryl group is left at the trailer molecule.</text>
        <dbReference type="EC" id="3.1.26.11"/>
    </reaction>
</comment>
<dbReference type="EC" id="3.1.26.11" evidence="6"/>
<evidence type="ECO:0000256" key="19">
    <source>
        <dbReference type="ARBA" id="ARBA00030729"/>
    </source>
</evidence>
<reference evidence="26 27" key="1">
    <citation type="journal article" date="2021" name="BMC Biol.">
        <title>Horizontally acquired antibacterial genes associated with adaptive radiation of ladybird beetles.</title>
        <authorList>
            <person name="Li H.S."/>
            <person name="Tang X.F."/>
            <person name="Huang Y.H."/>
            <person name="Xu Z.Y."/>
            <person name="Chen M.L."/>
            <person name="Du X.Y."/>
            <person name="Qiu B.Y."/>
            <person name="Chen P.T."/>
            <person name="Zhang W."/>
            <person name="Slipinski A."/>
            <person name="Escalona H.E."/>
            <person name="Waterhouse R.M."/>
            <person name="Zwick A."/>
            <person name="Pang H."/>
        </authorList>
    </citation>
    <scope>NUCLEOTIDE SEQUENCE [LARGE SCALE GENOMIC DNA]</scope>
    <source>
        <strain evidence="26">SYSU2018</strain>
    </source>
</reference>
<evidence type="ECO:0000259" key="25">
    <source>
        <dbReference type="Pfam" id="PF13691"/>
    </source>
</evidence>
<evidence type="ECO:0000256" key="17">
    <source>
        <dbReference type="ARBA" id="ARBA00023242"/>
    </source>
</evidence>
<evidence type="ECO:0000256" key="21">
    <source>
        <dbReference type="ARBA" id="ARBA00032616"/>
    </source>
</evidence>
<keyword evidence="15" id="KW-0809">Transit peptide</keyword>
<comment type="subcellular location">
    <subcellularLocation>
        <location evidence="4">Mitochondrion matrix</location>
    </subcellularLocation>
    <subcellularLocation>
        <location evidence="3">Nucleus</location>
    </subcellularLocation>
</comment>
<evidence type="ECO:0000256" key="1">
    <source>
        <dbReference type="ARBA" id="ARBA00000402"/>
    </source>
</evidence>
<comment type="cofactor">
    <cofactor evidence="2">
        <name>Zn(2+)</name>
        <dbReference type="ChEBI" id="CHEBI:29105"/>
    </cofactor>
</comment>
<evidence type="ECO:0000256" key="4">
    <source>
        <dbReference type="ARBA" id="ARBA00004305"/>
    </source>
</evidence>
<dbReference type="PANTHER" id="PTHR12553:SF49">
    <property type="entry name" value="ZINC PHOSPHODIESTERASE ELAC PROTEIN 2"/>
    <property type="match status" value="1"/>
</dbReference>
<evidence type="ECO:0000313" key="26">
    <source>
        <dbReference type="EMBL" id="KAL3273586.1"/>
    </source>
</evidence>
<dbReference type="CDD" id="cd07718">
    <property type="entry name" value="RNaseZ_ELAC1_ELAC2-C-term-like_MBL-fold"/>
    <property type="match status" value="1"/>
</dbReference>
<protein>
    <recommendedName>
        <fullName evidence="7">Zinc phosphodiesterase ELAC protein 2</fullName>
        <ecNumber evidence="6">3.1.26.11</ecNumber>
    </recommendedName>
    <alternativeName>
        <fullName evidence="21">ElaC homolog protein 2</fullName>
    </alternativeName>
    <alternativeName>
        <fullName evidence="19">Ribonuclease Z 2</fullName>
    </alternativeName>
    <alternativeName>
        <fullName evidence="20">tRNA 3 endonuclease 2</fullName>
    </alternativeName>
    <alternativeName>
        <fullName evidence="18">tRNase Z 2</fullName>
    </alternativeName>
</protein>
<keyword evidence="27" id="KW-1185">Reference proteome</keyword>
<evidence type="ECO:0000256" key="8">
    <source>
        <dbReference type="ARBA" id="ARBA00022553"/>
    </source>
</evidence>
<dbReference type="Gene3D" id="3.60.15.10">
    <property type="entry name" value="Ribonuclease Z/Hydroxyacylglutathione hydrolase-like"/>
    <property type="match status" value="2"/>
</dbReference>
<dbReference type="GO" id="GO:0005634">
    <property type="term" value="C:nucleus"/>
    <property type="evidence" value="ECO:0007669"/>
    <property type="project" value="UniProtKB-SubCell"/>
</dbReference>
<name>A0ABD2N4G9_9CUCU</name>
<dbReference type="InterPro" id="IPR036866">
    <property type="entry name" value="RibonucZ/Hydroxyglut_hydro"/>
</dbReference>
<evidence type="ECO:0000256" key="12">
    <source>
        <dbReference type="ARBA" id="ARBA00022759"/>
    </source>
</evidence>
<feature type="domain" description="tRNase Z endonuclease" evidence="25">
    <location>
        <begin position="79"/>
        <end position="127"/>
    </location>
</feature>
<evidence type="ECO:0000256" key="20">
    <source>
        <dbReference type="ARBA" id="ARBA00032104"/>
    </source>
</evidence>
<evidence type="ECO:0000256" key="3">
    <source>
        <dbReference type="ARBA" id="ARBA00004123"/>
    </source>
</evidence>
<keyword evidence="13" id="KW-0378">Hydrolase</keyword>
<evidence type="ECO:0000256" key="16">
    <source>
        <dbReference type="ARBA" id="ARBA00023128"/>
    </source>
</evidence>
<evidence type="ECO:0000256" key="24">
    <source>
        <dbReference type="SAM" id="MobiDB-lite"/>
    </source>
</evidence>
<keyword evidence="11" id="KW-0479">Metal-binding</keyword>
<gene>
    <name evidence="26" type="ORF">HHI36_015020</name>
</gene>
<dbReference type="SUPFAM" id="SSF56281">
    <property type="entry name" value="Metallo-hydrolase/oxidoreductase"/>
    <property type="match status" value="2"/>
</dbReference>
<evidence type="ECO:0000256" key="2">
    <source>
        <dbReference type="ARBA" id="ARBA00001947"/>
    </source>
</evidence>
<evidence type="ECO:0000256" key="11">
    <source>
        <dbReference type="ARBA" id="ARBA00022723"/>
    </source>
</evidence>
<dbReference type="GO" id="GO:0042781">
    <property type="term" value="F:3'-tRNA processing endoribonuclease activity"/>
    <property type="evidence" value="ECO:0007669"/>
    <property type="project" value="UniProtKB-EC"/>
</dbReference>
<feature type="region of interest" description="Disordered" evidence="24">
    <location>
        <begin position="202"/>
        <end position="289"/>
    </location>
</feature>
<dbReference type="InterPro" id="IPR027794">
    <property type="entry name" value="tRNase_Z_dom"/>
</dbReference>
<dbReference type="PANTHER" id="PTHR12553">
    <property type="entry name" value="ZINC PHOSPHODIESTERASE ELAC PROTEIN 2"/>
    <property type="match status" value="1"/>
</dbReference>
<keyword evidence="12" id="KW-0255">Endonuclease</keyword>
<evidence type="ECO:0000313" key="27">
    <source>
        <dbReference type="Proteomes" id="UP001516400"/>
    </source>
</evidence>
<evidence type="ECO:0000256" key="23">
    <source>
        <dbReference type="ARBA" id="ARBA00047136"/>
    </source>
</evidence>
<evidence type="ECO:0000256" key="13">
    <source>
        <dbReference type="ARBA" id="ARBA00022801"/>
    </source>
</evidence>
<dbReference type="GO" id="GO:0046872">
    <property type="term" value="F:metal ion binding"/>
    <property type="evidence" value="ECO:0007669"/>
    <property type="project" value="UniProtKB-KW"/>
</dbReference>
<accession>A0ABD2N4G9</accession>
<keyword evidence="8" id="KW-0597">Phosphoprotein</keyword>
<evidence type="ECO:0000256" key="18">
    <source>
        <dbReference type="ARBA" id="ARBA00030689"/>
    </source>
</evidence>
<dbReference type="EMBL" id="JABFTP020000062">
    <property type="protein sequence ID" value="KAL3273586.1"/>
    <property type="molecule type" value="Genomic_DNA"/>
</dbReference>
<keyword evidence="10" id="KW-0540">Nuclease</keyword>
<feature type="compositionally biased region" description="Polar residues" evidence="24">
    <location>
        <begin position="242"/>
        <end position="251"/>
    </location>
</feature>
<sequence length="877" mass="99678">MLCILPPFIFRDIILLSSRKYSSKIKSNLNKILLSMPKHPKHLGEIQNQRNKNKQKLSKFAPGKVTLQVLGTGTKGAPRSLYVFSDQSRYLFNCGEGTQRLAHELKLKLAKLEHIFITHPSWQNIGGLPGITLTMQDVGVPSVNIHGPTGLQELFHAAKKFVILKNMDISFAESNPKELFEDNVLKVQYVALKRHLEALPNEFPEDEHMDDIDISHGNQLGMNEDEKVDETTATGKHKRSKSISSYLSEDNSSTSSGKSRKRRRRKKNRSRSLSLDTSSNSSTTRSNDFNNSFCVTKDKGISMCYVCRLQPRPGALCLEKCVALGVPPGPLLGKLKSGEDVTLQDGRVVESKQVCEPDDPGPIFIVVDCPTEEYISSLIDNDVFKKYQKFAENDEDAASVVVHFTPKRVMDDPRYQSWMKSFLTSTQHLILNETNTCMGSIAVHRIQHKLNMIHPKIFPLLGDNGTKVADEEILKHDKSHKSDGNKELNVLSADTLTAIHLRPRKGLDRSEEIRLKPKEYINETLCIEGFSTALHDVESNVQISKYDEMVKEYPKVLFLGTGSCIPNKTRNTSGIILETGKEQRILLDCGEGTYGQIVRFFGKSKCDEVLSSLKAVYISHIHADHHIGLIGVLQNRRRALKHLNMEHEPVILLAPIQLYSWLSFYDHFFERIKDEYEFVSNSDLLYTGHRLNNITYDRIIQKLNMQEISTCFVKHCPNAFGIAFSLEDGSKITYSGDTMPCNDLTILGRNSDLLIHEATMEDDLEHEALIKMHSTTTQAIEIGKKMEAKYILLTHFSQRYAKLPRFNENFADNVGIAFDNMQVRMDDLPSLPHFNSALRLMFAEHYDEMEQKAMKRQLRNEKENESNLEKHKILKTQ</sequence>
<proteinExistence type="inferred from homology"/>
<evidence type="ECO:0000256" key="22">
    <source>
        <dbReference type="ARBA" id="ARBA00046098"/>
    </source>
</evidence>
<comment type="subunit">
    <text evidence="23">Homodimer. Interacts with PTCD1.</text>
</comment>
<keyword evidence="17" id="KW-0539">Nucleus</keyword>
<dbReference type="InterPro" id="IPR047151">
    <property type="entry name" value="RNZ2-like"/>
</dbReference>
<feature type="compositionally biased region" description="Basic residues" evidence="24">
    <location>
        <begin position="258"/>
        <end position="270"/>
    </location>
</feature>
<dbReference type="Proteomes" id="UP001516400">
    <property type="component" value="Unassembled WGS sequence"/>
</dbReference>
<organism evidence="26 27">
    <name type="scientific">Cryptolaemus montrouzieri</name>
    <dbReference type="NCBI Taxonomy" id="559131"/>
    <lineage>
        <taxon>Eukaryota</taxon>
        <taxon>Metazoa</taxon>
        <taxon>Ecdysozoa</taxon>
        <taxon>Arthropoda</taxon>
        <taxon>Hexapoda</taxon>
        <taxon>Insecta</taxon>
        <taxon>Pterygota</taxon>
        <taxon>Neoptera</taxon>
        <taxon>Endopterygota</taxon>
        <taxon>Coleoptera</taxon>
        <taxon>Polyphaga</taxon>
        <taxon>Cucujiformia</taxon>
        <taxon>Coccinelloidea</taxon>
        <taxon>Coccinellidae</taxon>
        <taxon>Scymninae</taxon>
        <taxon>Scymnini</taxon>
        <taxon>Cryptolaemus</taxon>
    </lineage>
</organism>
<dbReference type="GO" id="GO:0042645">
    <property type="term" value="C:mitochondrial nucleoid"/>
    <property type="evidence" value="ECO:0007669"/>
    <property type="project" value="UniProtKB-ARBA"/>
</dbReference>
<comment type="similarity">
    <text evidence="5">Belongs to the RNase Z family.</text>
</comment>
<evidence type="ECO:0000256" key="15">
    <source>
        <dbReference type="ARBA" id="ARBA00022946"/>
    </source>
</evidence>
<feature type="compositionally biased region" description="Acidic residues" evidence="24">
    <location>
        <begin position="203"/>
        <end position="212"/>
    </location>
</feature>
<evidence type="ECO:0000256" key="14">
    <source>
        <dbReference type="ARBA" id="ARBA00022833"/>
    </source>
</evidence>
<keyword evidence="14" id="KW-0862">Zinc</keyword>
<comment type="caution">
    <text evidence="26">The sequence shown here is derived from an EMBL/GenBank/DDBJ whole genome shotgun (WGS) entry which is preliminary data.</text>
</comment>
<evidence type="ECO:0000256" key="7">
    <source>
        <dbReference type="ARBA" id="ARBA00013357"/>
    </source>
</evidence>